<organism evidence="9 10">
    <name type="scientific">Pichia sorbitophila (strain ATCC MYA-4447 / BCRC 22081 / CBS 7064 / NBRC 10061 / NRRL Y-12695)</name>
    <name type="common">Hybrid yeast</name>
    <dbReference type="NCBI Taxonomy" id="559304"/>
    <lineage>
        <taxon>Eukaryota</taxon>
        <taxon>Fungi</taxon>
        <taxon>Dikarya</taxon>
        <taxon>Ascomycota</taxon>
        <taxon>Saccharomycotina</taxon>
        <taxon>Pichiomycetes</taxon>
        <taxon>Debaryomycetaceae</taxon>
        <taxon>Millerozyma</taxon>
    </lineage>
</organism>
<dbReference type="Pfam" id="PF12894">
    <property type="entry name" value="ANAPC4_WD40"/>
    <property type="match status" value="1"/>
</dbReference>
<evidence type="ECO:0000256" key="5">
    <source>
        <dbReference type="ARBA" id="ARBA00023306"/>
    </source>
</evidence>
<dbReference type="InterPro" id="IPR024977">
    <property type="entry name" value="Apc4-like_WD40_dom"/>
</dbReference>
<dbReference type="SUPFAM" id="SSF50978">
    <property type="entry name" value="WD40 repeat-like"/>
    <property type="match status" value="1"/>
</dbReference>
<dbReference type="InterPro" id="IPR024789">
    <property type="entry name" value="APC4"/>
</dbReference>
<dbReference type="SMART" id="SM00320">
    <property type="entry name" value="WD40"/>
    <property type="match status" value="1"/>
</dbReference>
<protein>
    <recommendedName>
        <fullName evidence="1">Anaphase-promoting complex subunit 4</fullName>
    </recommendedName>
</protein>
<dbReference type="GO" id="GO:0034399">
    <property type="term" value="C:nuclear periphery"/>
    <property type="evidence" value="ECO:0007669"/>
    <property type="project" value="TreeGrafter"/>
</dbReference>
<dbReference type="GO" id="GO:0005680">
    <property type="term" value="C:anaphase-promoting complex"/>
    <property type="evidence" value="ECO:0007669"/>
    <property type="project" value="InterPro"/>
</dbReference>
<dbReference type="eggNOG" id="KOG4640">
    <property type="taxonomic scope" value="Eukaryota"/>
</dbReference>
<dbReference type="Proteomes" id="UP000005222">
    <property type="component" value="Chromosome H"/>
</dbReference>
<dbReference type="Gene3D" id="2.130.10.10">
    <property type="entry name" value="YVTN repeat-like/Quinoprotein amine dehydrogenase"/>
    <property type="match status" value="1"/>
</dbReference>
<evidence type="ECO:0000313" key="8">
    <source>
        <dbReference type="EMBL" id="CCE79953.1"/>
    </source>
</evidence>
<dbReference type="Proteomes" id="UP000005222">
    <property type="component" value="Chromosome G"/>
</dbReference>
<dbReference type="OrthoDB" id="2110451at2759"/>
<keyword evidence="10" id="KW-1185">Reference proteome</keyword>
<dbReference type="PANTHER" id="PTHR13260:SF0">
    <property type="entry name" value="ANAPHASE-PROMOTING COMPLEX SUBUNIT 4"/>
    <property type="match status" value="1"/>
</dbReference>
<dbReference type="InterPro" id="IPR015943">
    <property type="entry name" value="WD40/YVTN_repeat-like_dom_sf"/>
</dbReference>
<evidence type="ECO:0000313" key="10">
    <source>
        <dbReference type="Proteomes" id="UP000005222"/>
    </source>
</evidence>
<dbReference type="InterPro" id="IPR024790">
    <property type="entry name" value="APC4_long_dom"/>
</dbReference>
<feature type="domain" description="Anaphase-promoting complex subunit 4-like WD40" evidence="6">
    <location>
        <begin position="26"/>
        <end position="110"/>
    </location>
</feature>
<dbReference type="InterPro" id="IPR036322">
    <property type="entry name" value="WD40_repeat_dom_sf"/>
</dbReference>
<accession>G8YH16</accession>
<evidence type="ECO:0000259" key="6">
    <source>
        <dbReference type="Pfam" id="PF12894"/>
    </source>
</evidence>
<name>G8YH16_PICSO</name>
<dbReference type="GO" id="GO:0031145">
    <property type="term" value="P:anaphase-promoting complex-dependent catabolic process"/>
    <property type="evidence" value="ECO:0007669"/>
    <property type="project" value="InterPro"/>
</dbReference>
<dbReference type="FunCoup" id="G8YH16">
    <property type="interactions" value="302"/>
</dbReference>
<dbReference type="GO" id="GO:0070979">
    <property type="term" value="P:protein K11-linked ubiquitination"/>
    <property type="evidence" value="ECO:0007669"/>
    <property type="project" value="TreeGrafter"/>
</dbReference>
<dbReference type="Pfam" id="PF12896">
    <property type="entry name" value="ANAPC4"/>
    <property type="match status" value="1"/>
</dbReference>
<evidence type="ECO:0000313" key="9">
    <source>
        <dbReference type="EMBL" id="CCE80718.1"/>
    </source>
</evidence>
<dbReference type="PANTHER" id="PTHR13260">
    <property type="entry name" value="ANAPHASE PROMOTING COMPLEX SUBUNIT 4 APC4"/>
    <property type="match status" value="1"/>
</dbReference>
<reference evidence="9" key="1">
    <citation type="submission" date="2011-10" db="EMBL/GenBank/DDBJ databases">
        <authorList>
            <person name="Genoscope - CEA"/>
        </authorList>
    </citation>
    <scope>NUCLEOTIDE SEQUENCE</scope>
</reference>
<dbReference type="HOGENOM" id="CLU_421554_0_0_1"/>
<evidence type="ECO:0000256" key="3">
    <source>
        <dbReference type="ARBA" id="ARBA00022776"/>
    </source>
</evidence>
<evidence type="ECO:0000259" key="7">
    <source>
        <dbReference type="Pfam" id="PF12896"/>
    </source>
</evidence>
<gene>
    <name evidence="9" type="primary">Piso0_003046</name>
    <name evidence="8" type="ORF">GNLVRS01_PISO0G03702g</name>
    <name evidence="9" type="ORF">GNLVRS01_PISO0H03703g</name>
</gene>
<keyword evidence="4" id="KW-0833">Ubl conjugation pathway</keyword>
<dbReference type="AlphaFoldDB" id="G8YH16"/>
<dbReference type="GO" id="GO:0051301">
    <property type="term" value="P:cell division"/>
    <property type="evidence" value="ECO:0007669"/>
    <property type="project" value="UniProtKB-KW"/>
</dbReference>
<evidence type="ECO:0000256" key="2">
    <source>
        <dbReference type="ARBA" id="ARBA00022618"/>
    </source>
</evidence>
<dbReference type="EMBL" id="FO082053">
    <property type="protein sequence ID" value="CCE79953.1"/>
    <property type="molecule type" value="Genomic_DNA"/>
</dbReference>
<dbReference type="InterPro" id="IPR001680">
    <property type="entry name" value="WD40_rpt"/>
</dbReference>
<reference evidence="10" key="2">
    <citation type="journal article" date="2012" name="G3 (Bethesda)">
        <title>Pichia sorbitophila, an interspecies yeast hybrid reveals early steps of genome resolution following polyploidization.</title>
        <authorList>
            <person name="Leh Louis V."/>
            <person name="Despons L."/>
            <person name="Friedrich A."/>
            <person name="Martin T."/>
            <person name="Durrens P."/>
            <person name="Casaregola S."/>
            <person name="Neuveglise C."/>
            <person name="Fairhead C."/>
            <person name="Marck C."/>
            <person name="Cruz J.A."/>
            <person name="Straub M.L."/>
            <person name="Kugler V."/>
            <person name="Sacerdot C."/>
            <person name="Uzunov Z."/>
            <person name="Thierry A."/>
            <person name="Weiss S."/>
            <person name="Bleykasten C."/>
            <person name="De Montigny J."/>
            <person name="Jacques N."/>
            <person name="Jung P."/>
            <person name="Lemaire M."/>
            <person name="Mallet S."/>
            <person name="Morel G."/>
            <person name="Richard G.F."/>
            <person name="Sarkar A."/>
            <person name="Savel G."/>
            <person name="Schacherer J."/>
            <person name="Seret M.L."/>
            <person name="Talla E."/>
            <person name="Samson G."/>
            <person name="Jubin C."/>
            <person name="Poulain J."/>
            <person name="Vacherie B."/>
            <person name="Barbe V."/>
            <person name="Pelletier E."/>
            <person name="Sherman D.J."/>
            <person name="Westhof E."/>
            <person name="Weissenbach J."/>
            <person name="Baret P.V."/>
            <person name="Wincker P."/>
            <person name="Gaillardin C."/>
            <person name="Dujon B."/>
            <person name="Souciet J.L."/>
        </authorList>
    </citation>
    <scope>NUCLEOTIDE SEQUENCE [LARGE SCALE GENOMIC DNA]</scope>
    <source>
        <strain evidence="10">ATCC MYA-4447 / BCRC 22081 / CBS 7064 / NBRC 10061 / NRRL Y-12695</strain>
    </source>
</reference>
<dbReference type="STRING" id="559304.G8YH16"/>
<feature type="domain" description="Anaphase-promoting complex subunit 4 long" evidence="7">
    <location>
        <begin position="239"/>
        <end position="450"/>
    </location>
</feature>
<dbReference type="InParanoid" id="G8YH16"/>
<keyword evidence="3" id="KW-0498">Mitosis</keyword>
<keyword evidence="5" id="KW-0131">Cell cycle</keyword>
<proteinExistence type="predicted"/>
<keyword evidence="2" id="KW-0132">Cell division</keyword>
<evidence type="ECO:0000256" key="1">
    <source>
        <dbReference type="ARBA" id="ARBA00016067"/>
    </source>
</evidence>
<dbReference type="EMBL" id="FO082052">
    <property type="protein sequence ID" value="CCE80718.1"/>
    <property type="molecule type" value="Genomic_DNA"/>
</dbReference>
<evidence type="ECO:0000256" key="4">
    <source>
        <dbReference type="ARBA" id="ARBA00022786"/>
    </source>
</evidence>
<sequence>MDHESSSGFSLLTASRFMGIADGNILSWCPTMDLIAVSMNRMSVWVFRLTGERIYSVNTKSVIVSLVWNPSGKYFAVSGQDGLCKIYDSNSGQLINVVGTGEKIDLISWPEYNLSTNNYDLEGLFEVDTLSQLPRLSSYIDHTGADNSSAHLIAFQIDEINKSNVDKMDYLLSVQHGNSLSITFNSLFTVDNIKLPDGFTYLKHISNNDLFHQLFLVESDTKDYVGILEAEFKISDQDNLRSYFIKLLSYSCKILSIFNYIKDSLHYIVEEIRPYFQFFDRHLSNLKDSLYNEIDLTTHFPTEEESNRKIVTSFIDMLVTGLVDPQLKDYWTNQLSERGVKRLSKMGSALYETIRKVCFNRLIVALERLVVILNSIEGIVRWLEDFSIENGDDIINFGLSSKSISSCCEQIKALIEYLYRLICEINEEERLFNEFISWIKLGVIDKISKEDDLESYYESLQSSFKYSDLIEYLNNYLFSSKLFNYFEVELSSNEVILPQKTKHNVVVMYDSIESNLRSTLIGSFSSYIRSSLDLTKTYSFDVMPEITLSSIYSPESKGSSVLCLHEKPTNSLAIIKFTEGDMSFHILRRIKLTQDQSIIKTSLGQNSNLLMLVKDKDQYLLKLFNLDDLLSQDKKEIDYRELNSVKSIALQGYGEYSLTEPSHLAANQYGRQIACILDAKKRNYVVLEF</sequence>